<feature type="region of interest" description="Disordered" evidence="1">
    <location>
        <begin position="143"/>
        <end position="170"/>
    </location>
</feature>
<comment type="caution">
    <text evidence="2">The sequence shown here is derived from an EMBL/GenBank/DDBJ whole genome shotgun (WGS) entry which is preliminary data.</text>
</comment>
<evidence type="ECO:0000256" key="1">
    <source>
        <dbReference type="SAM" id="MobiDB-lite"/>
    </source>
</evidence>
<feature type="region of interest" description="Disordered" evidence="1">
    <location>
        <begin position="85"/>
        <end position="110"/>
    </location>
</feature>
<gene>
    <name evidence="2" type="ORF">RDB_LOCUS119739</name>
</gene>
<evidence type="ECO:0000313" key="2">
    <source>
        <dbReference type="EMBL" id="CAE6522281.1"/>
    </source>
</evidence>
<feature type="compositionally biased region" description="Pro residues" evidence="1">
    <location>
        <begin position="87"/>
        <end position="97"/>
    </location>
</feature>
<dbReference type="EMBL" id="CAJMWZ010006453">
    <property type="protein sequence ID" value="CAE6522281.1"/>
    <property type="molecule type" value="Genomic_DNA"/>
</dbReference>
<organism evidence="2 3">
    <name type="scientific">Rhizoctonia solani</name>
    <dbReference type="NCBI Taxonomy" id="456999"/>
    <lineage>
        <taxon>Eukaryota</taxon>
        <taxon>Fungi</taxon>
        <taxon>Dikarya</taxon>
        <taxon>Basidiomycota</taxon>
        <taxon>Agaricomycotina</taxon>
        <taxon>Agaricomycetes</taxon>
        <taxon>Cantharellales</taxon>
        <taxon>Ceratobasidiaceae</taxon>
        <taxon>Rhizoctonia</taxon>
    </lineage>
</organism>
<feature type="compositionally biased region" description="Basic and acidic residues" evidence="1">
    <location>
        <begin position="99"/>
        <end position="110"/>
    </location>
</feature>
<feature type="non-terminal residue" evidence="2">
    <location>
        <position position="1"/>
    </location>
</feature>
<proteinExistence type="predicted"/>
<accession>A0A8H3DDK7</accession>
<sequence>MEFEHSCPPTSTQNVKPVSRSLDRVAGSFKSMPWRLVEIREPSSPGPPFLVYTHRPIPRHQKSESDILDSPTIRIPDLYYNYRMPDTPRPSLTPLPPFERYEPKPRSRVSTKTETRILAWLEDVEPVNHGPWVSFLPTCRASSNGSNDSLDSPHLSAEPRAEERKLEPEPTSFVPVFEDLAESTDEMDTWPYDGRGLYEHHPRHECGLACHVACRRRQTVRGGLGLGKIWTKMLPWSSAKRSVMLNSDVPHPPWRLLYRSNDDSLGSDEEDGDLEVWLEHTTQKQMVNHELRFQLSLNQ</sequence>
<name>A0A8H3DDK7_9AGAM</name>
<dbReference type="Proteomes" id="UP000663850">
    <property type="component" value="Unassembled WGS sequence"/>
</dbReference>
<protein>
    <submittedName>
        <fullName evidence="2">Uncharacterized protein</fullName>
    </submittedName>
</protein>
<evidence type="ECO:0000313" key="3">
    <source>
        <dbReference type="Proteomes" id="UP000663850"/>
    </source>
</evidence>
<dbReference type="AlphaFoldDB" id="A0A8H3DDK7"/>
<feature type="compositionally biased region" description="Basic and acidic residues" evidence="1">
    <location>
        <begin position="157"/>
        <end position="168"/>
    </location>
</feature>
<reference evidence="2" key="1">
    <citation type="submission" date="2021-01" db="EMBL/GenBank/DDBJ databases">
        <authorList>
            <person name="Kaushik A."/>
        </authorList>
    </citation>
    <scope>NUCLEOTIDE SEQUENCE</scope>
    <source>
        <strain evidence="2">Type strain: AG8-Rh-89/</strain>
    </source>
</reference>